<evidence type="ECO:0000256" key="2">
    <source>
        <dbReference type="SAM" id="Phobius"/>
    </source>
</evidence>
<dbReference type="Pfam" id="PF08239">
    <property type="entry name" value="SH3_3"/>
    <property type="match status" value="1"/>
</dbReference>
<feature type="chain" id="PRO_5041441795" description="SH3b domain-containing protein" evidence="3">
    <location>
        <begin position="29"/>
        <end position="423"/>
    </location>
</feature>
<evidence type="ECO:0000313" key="5">
    <source>
        <dbReference type="EMBL" id="GJN64887.1"/>
    </source>
</evidence>
<dbReference type="PROSITE" id="PS51781">
    <property type="entry name" value="SH3B"/>
    <property type="match status" value="1"/>
</dbReference>
<dbReference type="EMBL" id="BQKV01000053">
    <property type="protein sequence ID" value="GJN64887.1"/>
    <property type="molecule type" value="Genomic_DNA"/>
</dbReference>
<dbReference type="Pfam" id="PF14283">
    <property type="entry name" value="CD1107-like"/>
    <property type="match status" value="1"/>
</dbReference>
<evidence type="ECO:0000256" key="1">
    <source>
        <dbReference type="SAM" id="MobiDB-lite"/>
    </source>
</evidence>
<sequence length="423" mass="44493">MKNKFFRTFAVTLAAVLCLTAFSTTAFAGGADPDPAPLPEETGTPTTGGIELDAEDTEGGNDTSGSTEETKNTEDKESTGAAETMTDEEMAALLSSLLGSQVDVTVTDEGIRLTNKDDGTLNQTGTVVTNGGNLNVRTGAGTDNQAFTQLPNGTQVEVIGTEDNGWVKILLPEREGYVCGDYLTVSDAATGDGDFSLTLNGDELSALLEQFGGSAGGSAALTPDGNLSLIDDIGTTGGKQFITLQTKAGNTFYLIIDRDDEGEETVHFLNQVDEADLMALTEDGETAPATCTCTEKCEAGAVNTACPVCKDNLTACVGAAPEAEEPAEPTEPEEEAGNSMGGLIVFLVVLLIGGGAALYFFKFKKPKADTKGNDDLDEYDFGEDEDDEDEPAPEVEDDTDEVEARPLDDYLLDEDEPKKEDEV</sequence>
<dbReference type="RefSeq" id="WP_309295408.1">
    <property type="nucleotide sequence ID" value="NZ_BQKV01000053.1"/>
</dbReference>
<feature type="signal peptide" evidence="3">
    <location>
        <begin position="1"/>
        <end position="28"/>
    </location>
</feature>
<protein>
    <recommendedName>
        <fullName evidence="4">SH3b domain-containing protein</fullName>
    </recommendedName>
</protein>
<keyword evidence="6" id="KW-1185">Reference proteome</keyword>
<gene>
    <name evidence="5" type="ORF">JCM17207_15120</name>
</gene>
<feature type="compositionally biased region" description="Low complexity" evidence="1">
    <location>
        <begin position="29"/>
        <end position="51"/>
    </location>
</feature>
<dbReference type="AlphaFoldDB" id="A0AA37J078"/>
<comment type="caution">
    <text evidence="5">The sequence shown here is derived from an EMBL/GenBank/DDBJ whole genome shotgun (WGS) entry which is preliminary data.</text>
</comment>
<evidence type="ECO:0000256" key="3">
    <source>
        <dbReference type="SAM" id="SignalP"/>
    </source>
</evidence>
<dbReference type="InterPro" id="IPR025376">
    <property type="entry name" value="CD1107-like_dom"/>
</dbReference>
<dbReference type="Gene3D" id="2.30.30.40">
    <property type="entry name" value="SH3 Domains"/>
    <property type="match status" value="1"/>
</dbReference>
<name>A0AA37J078_9FIRM</name>
<feature type="compositionally biased region" description="Basic and acidic residues" evidence="1">
    <location>
        <begin position="68"/>
        <end position="78"/>
    </location>
</feature>
<feature type="transmembrane region" description="Helical" evidence="2">
    <location>
        <begin position="340"/>
        <end position="361"/>
    </location>
</feature>
<evidence type="ECO:0000259" key="4">
    <source>
        <dbReference type="PROSITE" id="PS51781"/>
    </source>
</evidence>
<organism evidence="5 6">
    <name type="scientific">Faecalibacterium gallinarum</name>
    <dbReference type="NCBI Taxonomy" id="2903556"/>
    <lineage>
        <taxon>Bacteria</taxon>
        <taxon>Bacillati</taxon>
        <taxon>Bacillota</taxon>
        <taxon>Clostridia</taxon>
        <taxon>Eubacteriales</taxon>
        <taxon>Oscillospiraceae</taxon>
        <taxon>Faecalibacterium</taxon>
    </lineage>
</organism>
<feature type="domain" description="SH3b" evidence="4">
    <location>
        <begin position="123"/>
        <end position="187"/>
    </location>
</feature>
<keyword evidence="2" id="KW-0472">Membrane</keyword>
<proteinExistence type="predicted"/>
<feature type="compositionally biased region" description="Acidic residues" evidence="1">
    <location>
        <begin position="375"/>
        <end position="401"/>
    </location>
</feature>
<feature type="region of interest" description="Disordered" evidence="1">
    <location>
        <begin position="371"/>
        <end position="423"/>
    </location>
</feature>
<dbReference type="InterPro" id="IPR003646">
    <property type="entry name" value="SH3-like_bac-type"/>
</dbReference>
<dbReference type="Proteomes" id="UP001055185">
    <property type="component" value="Unassembled WGS sequence"/>
</dbReference>
<keyword evidence="2" id="KW-1133">Transmembrane helix</keyword>
<keyword evidence="3" id="KW-0732">Signal</keyword>
<evidence type="ECO:0000313" key="6">
    <source>
        <dbReference type="Proteomes" id="UP001055185"/>
    </source>
</evidence>
<accession>A0AA37J078</accession>
<keyword evidence="2" id="KW-0812">Transmembrane</keyword>
<reference evidence="5" key="1">
    <citation type="journal article" date="2022" name="Int. J. Syst. Evol. Microbiol.">
        <title>Genome-based, phenotypic and chemotaxonomic classification of Faecalibacterium strains: proposal of three novel species Faecalibacterium duncaniae sp. nov., Faecalibacterium hattorii sp. nov. and Faecalibacterium gallinarum sp. nov. .</title>
        <authorList>
            <person name="Sakamoto M."/>
            <person name="Sakurai N."/>
            <person name="Tanno H."/>
            <person name="Iino T."/>
            <person name="Ohkuma M."/>
            <person name="Endo A."/>
        </authorList>
    </citation>
    <scope>NUCLEOTIDE SEQUENCE</scope>
    <source>
        <strain evidence="5">JCM 17207</strain>
    </source>
</reference>
<feature type="region of interest" description="Disordered" evidence="1">
    <location>
        <begin position="29"/>
        <end position="83"/>
    </location>
</feature>
<dbReference type="SMART" id="SM00287">
    <property type="entry name" value="SH3b"/>
    <property type="match status" value="1"/>
</dbReference>